<protein>
    <submittedName>
        <fullName evidence="3">Uncharacterized protein</fullName>
    </submittedName>
</protein>
<dbReference type="Proteomes" id="UP001600650">
    <property type="component" value="Unassembled WGS sequence"/>
</dbReference>
<evidence type="ECO:0000313" key="4">
    <source>
        <dbReference type="Proteomes" id="UP001600650"/>
    </source>
</evidence>
<keyword evidence="2" id="KW-0472">Membrane</keyword>
<accession>A0ABW6JQ48</accession>
<keyword evidence="4" id="KW-1185">Reference proteome</keyword>
<keyword evidence="2" id="KW-1133">Transmembrane helix</keyword>
<feature type="transmembrane region" description="Helical" evidence="2">
    <location>
        <begin position="91"/>
        <end position="112"/>
    </location>
</feature>
<evidence type="ECO:0000256" key="1">
    <source>
        <dbReference type="SAM" id="MobiDB-lite"/>
    </source>
</evidence>
<feature type="compositionally biased region" description="Basic and acidic residues" evidence="1">
    <location>
        <begin position="30"/>
        <end position="45"/>
    </location>
</feature>
<comment type="caution">
    <text evidence="3">The sequence shown here is derived from an EMBL/GenBank/DDBJ whole genome shotgun (WGS) entry which is preliminary data.</text>
</comment>
<organism evidence="3 4">
    <name type="scientific">Streptomyces cellulosae</name>
    <dbReference type="NCBI Taxonomy" id="1968"/>
    <lineage>
        <taxon>Bacteria</taxon>
        <taxon>Bacillati</taxon>
        <taxon>Actinomycetota</taxon>
        <taxon>Actinomycetes</taxon>
        <taxon>Kitasatosporales</taxon>
        <taxon>Streptomycetaceae</taxon>
        <taxon>Streptomyces</taxon>
    </lineage>
</organism>
<gene>
    <name evidence="3" type="ORF">ACFU0X_25785</name>
</gene>
<feature type="region of interest" description="Disordered" evidence="1">
    <location>
        <begin position="1"/>
        <end position="58"/>
    </location>
</feature>
<keyword evidence="2" id="KW-0812">Transmembrane</keyword>
<sequence length="125" mass="13282">MNAGRGASGFGEPRRQLLMPGGGLPGLLRPDGDPRHPGRPLDPRGETQMPGAGMVEDGRHCVYDTTPLHRGRAEVPSSAYADVLRQEQRSLLPAFGAILAGVAYVVFTAGEVRQADARSKRTHAA</sequence>
<dbReference type="RefSeq" id="WP_381727922.1">
    <property type="nucleotide sequence ID" value="NZ_JBHVBU010000091.1"/>
</dbReference>
<evidence type="ECO:0000256" key="2">
    <source>
        <dbReference type="SAM" id="Phobius"/>
    </source>
</evidence>
<name>A0ABW6JQ48_STRCE</name>
<dbReference type="EMBL" id="JBHVBU010000091">
    <property type="protein sequence ID" value="MFE7966410.1"/>
    <property type="molecule type" value="Genomic_DNA"/>
</dbReference>
<proteinExistence type="predicted"/>
<reference evidence="3 4" key="1">
    <citation type="submission" date="2024-09" db="EMBL/GenBank/DDBJ databases">
        <title>The Natural Products Discovery Center: Release of the First 8490 Sequenced Strains for Exploring Actinobacteria Biosynthetic Diversity.</title>
        <authorList>
            <person name="Kalkreuter E."/>
            <person name="Kautsar S.A."/>
            <person name="Yang D."/>
            <person name="Bader C.D."/>
            <person name="Teijaro C.N."/>
            <person name="Fluegel L."/>
            <person name="Davis C.M."/>
            <person name="Simpson J.R."/>
            <person name="Lauterbach L."/>
            <person name="Steele A.D."/>
            <person name="Gui C."/>
            <person name="Meng S."/>
            <person name="Li G."/>
            <person name="Viehrig K."/>
            <person name="Ye F."/>
            <person name="Su P."/>
            <person name="Kiefer A.F."/>
            <person name="Nichols A."/>
            <person name="Cepeda A.J."/>
            <person name="Yan W."/>
            <person name="Fan B."/>
            <person name="Jiang Y."/>
            <person name="Adhikari A."/>
            <person name="Zheng C.-J."/>
            <person name="Schuster L."/>
            <person name="Cowan T.M."/>
            <person name="Smanski M.J."/>
            <person name="Chevrette M.G."/>
            <person name="De Carvalho L.P.S."/>
            <person name="Shen B."/>
        </authorList>
    </citation>
    <scope>NUCLEOTIDE SEQUENCE [LARGE SCALE GENOMIC DNA]</scope>
    <source>
        <strain evidence="3 4">NPDC057399</strain>
    </source>
</reference>
<evidence type="ECO:0000313" key="3">
    <source>
        <dbReference type="EMBL" id="MFE7966410.1"/>
    </source>
</evidence>